<dbReference type="PROSITE" id="PS00061">
    <property type="entry name" value="ADH_SHORT"/>
    <property type="match status" value="1"/>
</dbReference>
<dbReference type="CDD" id="cd05233">
    <property type="entry name" value="SDR_c"/>
    <property type="match status" value="1"/>
</dbReference>
<sequence length="356" mass="38166">MKLKDKVTIVTGAASGMGKAIAELYASEGAKVIVADLNIEGAEAVVKAITDKGGIAKAVQVNIAKQADIDTMIDTAVSEYGTLDVLVNNAGIMDGFEPVGDILDERWDLIFDINTKGVMRAMRKALPIFLEKESGIIINTASTGGLNGAHAGAAYGASKHAVIGLTKNTGYMYANKGIRCNAIAPGGVATNITSTLKGFNQFGMERTKAVQGVMPRIGQPEEIAQVALFLASDDSSFVNGTVLQLTVVGQLHSNFMIKTQTTVTCNSHLRFFYSLLHSTSRFRLAGGFRRYFLLDLSNSLAKPFLAAHVLDGPPCRQAPLFSHRSHHNLRHLSCKHSHSKPVLILAVHFGVSSMLR</sequence>
<accession>A0ABS4RK20</accession>
<protein>
    <submittedName>
        <fullName evidence="3">NAD(P)-dependent dehydrogenase (Short-subunit alcohol dehydrogenase family)</fullName>
    </submittedName>
</protein>
<dbReference type="SUPFAM" id="SSF51735">
    <property type="entry name" value="NAD(P)-binding Rossmann-fold domains"/>
    <property type="match status" value="1"/>
</dbReference>
<evidence type="ECO:0000313" key="4">
    <source>
        <dbReference type="Proteomes" id="UP001519293"/>
    </source>
</evidence>
<dbReference type="InterPro" id="IPR020904">
    <property type="entry name" value="Sc_DH/Rdtase_CS"/>
</dbReference>
<dbReference type="Pfam" id="PF13561">
    <property type="entry name" value="adh_short_C2"/>
    <property type="match status" value="1"/>
</dbReference>
<keyword evidence="4" id="KW-1185">Reference proteome</keyword>
<dbReference type="InterPro" id="IPR002347">
    <property type="entry name" value="SDR_fam"/>
</dbReference>
<reference evidence="3 4" key="1">
    <citation type="submission" date="2021-03" db="EMBL/GenBank/DDBJ databases">
        <title>Genomic Encyclopedia of Type Strains, Phase IV (KMG-IV): sequencing the most valuable type-strain genomes for metagenomic binning, comparative biology and taxonomic classification.</title>
        <authorList>
            <person name="Goeker M."/>
        </authorList>
    </citation>
    <scope>NUCLEOTIDE SEQUENCE [LARGE SCALE GENOMIC DNA]</scope>
    <source>
        <strain evidence="3 4">DSM 26675</strain>
    </source>
</reference>
<organism evidence="3 4">
    <name type="scientific">Cytobacillus eiseniae</name>
    <dbReference type="NCBI Taxonomy" id="762947"/>
    <lineage>
        <taxon>Bacteria</taxon>
        <taxon>Bacillati</taxon>
        <taxon>Bacillota</taxon>
        <taxon>Bacilli</taxon>
        <taxon>Bacillales</taxon>
        <taxon>Bacillaceae</taxon>
        <taxon>Cytobacillus</taxon>
    </lineage>
</organism>
<dbReference type="PRINTS" id="PR00080">
    <property type="entry name" value="SDRFAMILY"/>
</dbReference>
<keyword evidence="2" id="KW-0560">Oxidoreductase</keyword>
<evidence type="ECO:0000256" key="2">
    <source>
        <dbReference type="ARBA" id="ARBA00023002"/>
    </source>
</evidence>
<comment type="similarity">
    <text evidence="1">Belongs to the short-chain dehydrogenases/reductases (SDR) family.</text>
</comment>
<gene>
    <name evidence="3" type="ORF">J2Z40_002720</name>
</gene>
<dbReference type="Gene3D" id="3.40.50.720">
    <property type="entry name" value="NAD(P)-binding Rossmann-like Domain"/>
    <property type="match status" value="1"/>
</dbReference>
<dbReference type="NCBIfam" id="NF005559">
    <property type="entry name" value="PRK07231.1"/>
    <property type="match status" value="1"/>
</dbReference>
<name>A0ABS4RK20_9BACI</name>
<comment type="caution">
    <text evidence="3">The sequence shown here is derived from an EMBL/GenBank/DDBJ whole genome shotgun (WGS) entry which is preliminary data.</text>
</comment>
<proteinExistence type="inferred from homology"/>
<dbReference type="InterPro" id="IPR036291">
    <property type="entry name" value="NAD(P)-bd_dom_sf"/>
</dbReference>
<dbReference type="Proteomes" id="UP001519293">
    <property type="component" value="Unassembled WGS sequence"/>
</dbReference>
<dbReference type="PANTHER" id="PTHR24321">
    <property type="entry name" value="DEHYDROGENASES, SHORT CHAIN"/>
    <property type="match status" value="1"/>
</dbReference>
<evidence type="ECO:0000313" key="3">
    <source>
        <dbReference type="EMBL" id="MBP2242147.1"/>
    </source>
</evidence>
<dbReference type="EMBL" id="JAGIKZ010000016">
    <property type="protein sequence ID" value="MBP2242147.1"/>
    <property type="molecule type" value="Genomic_DNA"/>
</dbReference>
<evidence type="ECO:0000256" key="1">
    <source>
        <dbReference type="ARBA" id="ARBA00006484"/>
    </source>
</evidence>
<dbReference type="PRINTS" id="PR00081">
    <property type="entry name" value="GDHRDH"/>
</dbReference>
<dbReference type="PANTHER" id="PTHR24321:SF8">
    <property type="entry name" value="ESTRADIOL 17-BETA-DEHYDROGENASE 8-RELATED"/>
    <property type="match status" value="1"/>
</dbReference>